<name>A0A4R6Z9F3_9GAMM</name>
<reference evidence="1 2" key="1">
    <citation type="submission" date="2019-03" db="EMBL/GenBank/DDBJ databases">
        <title>Genomic Encyclopedia of Type Strains, Phase IV (KMG-IV): sequencing the most valuable type-strain genomes for metagenomic binning, comparative biology and taxonomic classification.</title>
        <authorList>
            <person name="Goeker M."/>
        </authorList>
    </citation>
    <scope>NUCLEOTIDE SEQUENCE [LARGE SCALE GENOMIC DNA]</scope>
    <source>
        <strain evidence="1 2">DSM 21667</strain>
    </source>
</reference>
<evidence type="ECO:0000313" key="1">
    <source>
        <dbReference type="EMBL" id="TDR48485.1"/>
    </source>
</evidence>
<organism evidence="1 2">
    <name type="scientific">Tahibacter aquaticus</name>
    <dbReference type="NCBI Taxonomy" id="520092"/>
    <lineage>
        <taxon>Bacteria</taxon>
        <taxon>Pseudomonadati</taxon>
        <taxon>Pseudomonadota</taxon>
        <taxon>Gammaproteobacteria</taxon>
        <taxon>Lysobacterales</taxon>
        <taxon>Rhodanobacteraceae</taxon>
        <taxon>Tahibacter</taxon>
    </lineage>
</organism>
<keyword evidence="2" id="KW-1185">Reference proteome</keyword>
<sequence length="286" mass="32641">MTDFCCDGMKHQAERWGQAGFSVEVTQSEQMLRQYSINFRSYAQADDKIFQRYFAEHPTLPAFKIGAWLPLHYCPWCGAVLDTVVGKSPGESWSRLWQRWTTKPARAVFPAAQLAVNARSANRLGEAASEFPRNWIADPRLASLRLPDALLAMIHEGRWARWHDDGHFEPASLPIETPRLQAMVPDEDGLDLLAPPFRSALQEIEVRHAGWLQRWSRVELINPARTVIVADFPLGSDSLLALDYRDSDAEPRVIRLQWVLPQPERNNRWVVVSPTFAQFAQALGWN</sequence>
<dbReference type="EMBL" id="SNZH01000001">
    <property type="protein sequence ID" value="TDR48485.1"/>
    <property type="molecule type" value="Genomic_DNA"/>
</dbReference>
<dbReference type="Proteomes" id="UP000295293">
    <property type="component" value="Unassembled WGS sequence"/>
</dbReference>
<accession>A0A4R6Z9F3</accession>
<comment type="caution">
    <text evidence="1">The sequence shown here is derived from an EMBL/GenBank/DDBJ whole genome shotgun (WGS) entry which is preliminary data.</text>
</comment>
<evidence type="ECO:0000313" key="2">
    <source>
        <dbReference type="Proteomes" id="UP000295293"/>
    </source>
</evidence>
<proteinExistence type="predicted"/>
<dbReference type="AlphaFoldDB" id="A0A4R6Z9F3"/>
<protein>
    <submittedName>
        <fullName evidence="1">Uncharacterized protein</fullName>
    </submittedName>
</protein>
<gene>
    <name evidence="1" type="ORF">DFR29_101105</name>
</gene>